<feature type="compositionally biased region" description="Polar residues" evidence="1">
    <location>
        <begin position="462"/>
        <end position="471"/>
    </location>
</feature>
<feature type="compositionally biased region" description="Basic and acidic residues" evidence="1">
    <location>
        <begin position="648"/>
        <end position="657"/>
    </location>
</feature>
<accession>A0AAN8IYI1</accession>
<feature type="region of interest" description="Disordered" evidence="1">
    <location>
        <begin position="160"/>
        <end position="409"/>
    </location>
</feature>
<feature type="compositionally biased region" description="Low complexity" evidence="1">
    <location>
        <begin position="617"/>
        <end position="637"/>
    </location>
</feature>
<comment type="caution">
    <text evidence="2">The sequence shown here is derived from an EMBL/GenBank/DDBJ whole genome shotgun (WGS) entry which is preliminary data.</text>
</comment>
<feature type="compositionally biased region" description="Polar residues" evidence="1">
    <location>
        <begin position="743"/>
        <end position="753"/>
    </location>
</feature>
<organism evidence="2 3">
    <name type="scientific">Trichostrongylus colubriformis</name>
    <name type="common">Black scour worm</name>
    <dbReference type="NCBI Taxonomy" id="6319"/>
    <lineage>
        <taxon>Eukaryota</taxon>
        <taxon>Metazoa</taxon>
        <taxon>Ecdysozoa</taxon>
        <taxon>Nematoda</taxon>
        <taxon>Chromadorea</taxon>
        <taxon>Rhabditida</taxon>
        <taxon>Rhabditina</taxon>
        <taxon>Rhabditomorpha</taxon>
        <taxon>Strongyloidea</taxon>
        <taxon>Trichostrongylidae</taxon>
        <taxon>Trichostrongylus</taxon>
    </lineage>
</organism>
<feature type="region of interest" description="Disordered" evidence="1">
    <location>
        <begin position="440"/>
        <end position="483"/>
    </location>
</feature>
<feature type="compositionally biased region" description="Basic residues" evidence="1">
    <location>
        <begin position="170"/>
        <end position="179"/>
    </location>
</feature>
<reference evidence="2 3" key="1">
    <citation type="submission" date="2019-10" db="EMBL/GenBank/DDBJ databases">
        <title>Assembly and Annotation for the nematode Trichostrongylus colubriformis.</title>
        <authorList>
            <person name="Martin J."/>
        </authorList>
    </citation>
    <scope>NUCLEOTIDE SEQUENCE [LARGE SCALE GENOMIC DNA]</scope>
    <source>
        <strain evidence="2">G859</strain>
        <tissue evidence="2">Whole worm</tissue>
    </source>
</reference>
<protein>
    <submittedName>
        <fullName evidence="2">Uncharacterized protein</fullName>
    </submittedName>
</protein>
<sequence length="970" mass="106758">MDGPVAHTCSVTPTHKIYDAPNRGSLIVSSRLTTHVMASDAYQRVLLMVDATVNSARDLLNQLQANSRQKESSLASSKASEQADSIKSDSCHTASFVSSESKSAHTPSYSIRDLCSKPHQMKKCDDAKSIEIREGDDVGVTIVHADNVYINCESEPESIASSKRSLSLRVKSKDRSKRKTAAEKKPCDITLTEKPQPAEPCELPKESERTSSTTSTKTSSKRTPSEAPTLSKRTPVRTPTKGVSKRMPSRTPTKGSSRMTPSKASTKDLSKRTPTGMPAKVSSRRTPSRAGVKDLSKRTPTRTPTKGASKRTLSETPTKDSSKLTPSKAPAKDLSMRTPTRTPTKEFSKRTPSKSRTATSTLSGKSTSAKSKGKQSCIKETVERTVTTTAVENVPGKSPKKKRDVRKVREVHVYPESQVPELAKQVGNIITDTIRKTTTKVYEEKQPGKTGKAVCSARPVTASEQQRKGTQSSSSSSKKIPIRKGTFPLESAFAPLLASCQSLSMSGRRPLRQPRDPYRPTKKPCLTKPSSKVAANIDISDKSKALQGTPSKPVKVPIHKTKKPPGKLGKTKTPKKSRTPKRPQEPPKQLPPWGALSAETGVEVETRKSKAIAKPTSSSSQDSSMGRSIQRKSPPSSARKRKKKRKDSHPVPKRSESLLDLSPYAVAGRKLKQQSSSKTPSSQQQIRQSRVNIERSRQQMKQIDEEKRSSKSFEKNPAVPSYQHGIAKVRDDESSSSRQDSSKPTLSSVTGKLPSEKSTGEMTTPPSTSKRATPLRNKFDSSPALGKPVVRLVRKSHKKRNKKADEAEPGLKTARESPSYLEMANRYAVAGRKLRKPPNLENIRLSRESIKESREIMKKQDEHKRRSKEFAMNPANTHMVMLKPKEEEEILRMPPPPLSSTTTSSTSKHRRTSFSSSMDSRSLGKSYQRTDSSSSSKKSEPSDTPPTRKGGSYLDMQISRSNRKKKKEVI</sequence>
<feature type="compositionally biased region" description="Basic and acidic residues" evidence="1">
    <location>
        <begin position="692"/>
        <end position="714"/>
    </location>
</feature>
<feature type="compositionally biased region" description="Basic residues" evidence="1">
    <location>
        <begin position="792"/>
        <end position="802"/>
    </location>
</feature>
<gene>
    <name evidence="2" type="ORF">GCK32_001474</name>
</gene>
<feature type="compositionally biased region" description="Polar residues" evidence="1">
    <location>
        <begin position="760"/>
        <end position="771"/>
    </location>
</feature>
<evidence type="ECO:0000313" key="3">
    <source>
        <dbReference type="Proteomes" id="UP001331761"/>
    </source>
</evidence>
<evidence type="ECO:0000313" key="2">
    <source>
        <dbReference type="EMBL" id="KAK5969319.1"/>
    </source>
</evidence>
<feature type="compositionally biased region" description="Basic residues" evidence="1">
    <location>
        <begin position="557"/>
        <end position="581"/>
    </location>
</feature>
<evidence type="ECO:0000256" key="1">
    <source>
        <dbReference type="SAM" id="MobiDB-lite"/>
    </source>
</evidence>
<dbReference type="EMBL" id="WIXE01020302">
    <property type="protein sequence ID" value="KAK5969319.1"/>
    <property type="molecule type" value="Genomic_DNA"/>
</dbReference>
<keyword evidence="3" id="KW-1185">Reference proteome</keyword>
<proteinExistence type="predicted"/>
<feature type="region of interest" description="Disordered" evidence="1">
    <location>
        <begin position="840"/>
        <end position="970"/>
    </location>
</feature>
<dbReference type="Proteomes" id="UP001331761">
    <property type="component" value="Unassembled WGS sequence"/>
</dbReference>
<feature type="compositionally biased region" description="Basic and acidic residues" evidence="1">
    <location>
        <begin position="844"/>
        <end position="864"/>
    </location>
</feature>
<feature type="region of interest" description="Disordered" evidence="1">
    <location>
        <begin position="503"/>
        <end position="817"/>
    </location>
</feature>
<feature type="compositionally biased region" description="Low complexity" evidence="1">
    <location>
        <begin position="210"/>
        <end position="226"/>
    </location>
</feature>
<feature type="compositionally biased region" description="Basic residues" evidence="1">
    <location>
        <begin position="961"/>
        <end position="970"/>
    </location>
</feature>
<feature type="compositionally biased region" description="Basic residues" evidence="1">
    <location>
        <begin position="638"/>
        <end position="647"/>
    </location>
</feature>
<feature type="compositionally biased region" description="Low complexity" evidence="1">
    <location>
        <begin position="357"/>
        <end position="370"/>
    </location>
</feature>
<feature type="compositionally biased region" description="Low complexity" evidence="1">
    <location>
        <begin position="673"/>
        <end position="685"/>
    </location>
</feature>
<dbReference type="AlphaFoldDB" id="A0AAN8IYI1"/>
<feature type="compositionally biased region" description="Polar residues" evidence="1">
    <location>
        <begin position="250"/>
        <end position="264"/>
    </location>
</feature>
<name>A0AAN8IYI1_TRICO</name>